<evidence type="ECO:0000256" key="3">
    <source>
        <dbReference type="SAM" id="MobiDB-lite"/>
    </source>
</evidence>
<dbReference type="InterPro" id="IPR028974">
    <property type="entry name" value="TSP_type-3_rpt"/>
</dbReference>
<dbReference type="EMBL" id="JAIRAU010000043">
    <property type="protein sequence ID" value="MBZ5713747.1"/>
    <property type="molecule type" value="Genomic_DNA"/>
</dbReference>
<feature type="signal peptide" evidence="4">
    <location>
        <begin position="1"/>
        <end position="28"/>
    </location>
</feature>
<name>A0ABS7U082_9BACT</name>
<dbReference type="RefSeq" id="WP_224195480.1">
    <property type="nucleotide sequence ID" value="NZ_JAIRAU010000043.1"/>
</dbReference>
<evidence type="ECO:0000313" key="6">
    <source>
        <dbReference type="Proteomes" id="UP001139031"/>
    </source>
</evidence>
<gene>
    <name evidence="5" type="ORF">K7C98_31340</name>
</gene>
<dbReference type="PANTHER" id="PTHR10199">
    <property type="entry name" value="THROMBOSPONDIN"/>
    <property type="match status" value="1"/>
</dbReference>
<feature type="region of interest" description="Disordered" evidence="3">
    <location>
        <begin position="29"/>
        <end position="84"/>
    </location>
</feature>
<evidence type="ECO:0000256" key="2">
    <source>
        <dbReference type="ARBA" id="ARBA00022837"/>
    </source>
</evidence>
<dbReference type="Pfam" id="PF02412">
    <property type="entry name" value="TSP_3"/>
    <property type="match status" value="4"/>
</dbReference>
<feature type="chain" id="PRO_5046859344" evidence="4">
    <location>
        <begin position="29"/>
        <end position="483"/>
    </location>
</feature>
<protein>
    <submittedName>
        <fullName evidence="5">Thrombospondin type 3 repeat-containing protein</fullName>
    </submittedName>
</protein>
<organism evidence="5 6">
    <name type="scientific">Nannocystis pusilla</name>
    <dbReference type="NCBI Taxonomy" id="889268"/>
    <lineage>
        <taxon>Bacteria</taxon>
        <taxon>Pseudomonadati</taxon>
        <taxon>Myxococcota</taxon>
        <taxon>Polyangia</taxon>
        <taxon>Nannocystales</taxon>
        <taxon>Nannocystaceae</taxon>
        <taxon>Nannocystis</taxon>
    </lineage>
</organism>
<accession>A0ABS7U082</accession>
<sequence length="483" mass="50459">MTTPLHPPPRRLLGAVLLALGACIPAELDPIDTDSATDPGGTVDLESSGGTAGQTSSPSTSADPTDDGTAGEQPLPGCDEPVQSCEMDVDRDGVMFHCDNAPDHFNPDQSDVDGDGFGDVLDRCPILPGDHPTADSDRDGIGNDCDLCPRAPANYNDGDPNIPEKMKVRNIPQVEDSDHDGIGDACDNCVRTPNCQGYGDGLDPFELGDPIDREAIDCQADVDGDHVGDACAGTMLPGAAGPVGIGPDDDFDQDGLTNDEDACPRQPVTPQACDGAGDCPLGAGCRNGLCGHADSDGDGIGDICDTCPWGKNPAQIQMGQAEEDDEDGDFVGAACETHNTATAIPDPRPFGFYDLSANGYCCVRLNPAGTVVDPDGSTVPLPAKVLARPGIVELPLGCTQEGQPLDGTVDLATLWASFCLLPQWDQDFDGIGDAADLCVHAFDPANTLYVDDEDVEWEHYGKYCRGDYSPEHLDPAMMCLPGA</sequence>
<comment type="caution">
    <text evidence="5">The sequence shown here is derived from an EMBL/GenBank/DDBJ whole genome shotgun (WGS) entry which is preliminary data.</text>
</comment>
<dbReference type="InterPro" id="IPR003367">
    <property type="entry name" value="Thrombospondin_3-like_rpt"/>
</dbReference>
<evidence type="ECO:0000313" key="5">
    <source>
        <dbReference type="EMBL" id="MBZ5713747.1"/>
    </source>
</evidence>
<evidence type="ECO:0000256" key="1">
    <source>
        <dbReference type="ARBA" id="ARBA00022729"/>
    </source>
</evidence>
<keyword evidence="1 4" id="KW-0732">Signal</keyword>
<dbReference type="Gene3D" id="4.10.1080.10">
    <property type="entry name" value="TSP type-3 repeat"/>
    <property type="match status" value="2"/>
</dbReference>
<keyword evidence="6" id="KW-1185">Reference proteome</keyword>
<proteinExistence type="predicted"/>
<evidence type="ECO:0000256" key="4">
    <source>
        <dbReference type="SAM" id="SignalP"/>
    </source>
</evidence>
<reference evidence="5" key="1">
    <citation type="submission" date="2021-08" db="EMBL/GenBank/DDBJ databases">
        <authorList>
            <person name="Stevens D.C."/>
        </authorList>
    </citation>
    <scope>NUCLEOTIDE SEQUENCE</scope>
    <source>
        <strain evidence="5">DSM 53165</strain>
    </source>
</reference>
<feature type="compositionally biased region" description="Low complexity" evidence="3">
    <location>
        <begin position="55"/>
        <end position="71"/>
    </location>
</feature>
<dbReference type="Proteomes" id="UP001139031">
    <property type="component" value="Unassembled WGS sequence"/>
</dbReference>
<dbReference type="PANTHER" id="PTHR10199:SF100">
    <property type="entry name" value="THROMBOSPONDIN, ISOFORM A"/>
    <property type="match status" value="1"/>
</dbReference>
<keyword evidence="2" id="KW-0106">Calcium</keyword>